<dbReference type="EMBL" id="AGNL01011972">
    <property type="protein sequence ID" value="EJK68135.1"/>
    <property type="molecule type" value="Genomic_DNA"/>
</dbReference>
<feature type="compositionally biased region" description="Basic and acidic residues" evidence="1">
    <location>
        <begin position="216"/>
        <end position="225"/>
    </location>
</feature>
<feature type="region of interest" description="Disordered" evidence="1">
    <location>
        <begin position="216"/>
        <end position="263"/>
    </location>
</feature>
<feature type="non-terminal residue" evidence="2">
    <location>
        <position position="263"/>
    </location>
</feature>
<protein>
    <submittedName>
        <fullName evidence="2">Uncharacterized protein</fullName>
    </submittedName>
</protein>
<dbReference type="Proteomes" id="UP000266841">
    <property type="component" value="Unassembled WGS sequence"/>
</dbReference>
<proteinExistence type="predicted"/>
<evidence type="ECO:0000256" key="1">
    <source>
        <dbReference type="SAM" id="MobiDB-lite"/>
    </source>
</evidence>
<dbReference type="AlphaFoldDB" id="K0SRW6"/>
<sequence length="263" mass="29387">MHALECISARCVFTENHQWSHGVFVKNVVPVAKHDVCPTCAAKLEYKSCDCYWHIRNEGENGYVIDHHGHHNHRAPYPKKAHFSSDKKIEEQMKIAPELSRVSLTHGSGPRNPAYMNDLAYLRKSTLGNTVRRMKASINKQVTGSATAPVGADMFVELLMHLHEKQGGVFRFVFDPKISKEPFMISILFAKNKDAYKGHWAGVLDSWMDGRKEHVQRSDTNDKLTDGCSENDAGTAPQDIADSNEDSAAGKTELEDLFPGHAS</sequence>
<keyword evidence="3" id="KW-1185">Reference proteome</keyword>
<evidence type="ECO:0000313" key="2">
    <source>
        <dbReference type="EMBL" id="EJK68135.1"/>
    </source>
</evidence>
<accession>K0SRW6</accession>
<comment type="caution">
    <text evidence="2">The sequence shown here is derived from an EMBL/GenBank/DDBJ whole genome shotgun (WGS) entry which is preliminary data.</text>
</comment>
<name>K0SRW6_THAOC</name>
<gene>
    <name evidence="2" type="ORF">THAOC_10716</name>
</gene>
<reference evidence="2 3" key="1">
    <citation type="journal article" date="2012" name="Genome Biol.">
        <title>Genome and low-iron response of an oceanic diatom adapted to chronic iron limitation.</title>
        <authorList>
            <person name="Lommer M."/>
            <person name="Specht M."/>
            <person name="Roy A.S."/>
            <person name="Kraemer L."/>
            <person name="Andreson R."/>
            <person name="Gutowska M.A."/>
            <person name="Wolf J."/>
            <person name="Bergner S.V."/>
            <person name="Schilhabel M.B."/>
            <person name="Klostermeier U.C."/>
            <person name="Beiko R.G."/>
            <person name="Rosenstiel P."/>
            <person name="Hippler M."/>
            <person name="Laroche J."/>
        </authorList>
    </citation>
    <scope>NUCLEOTIDE SEQUENCE [LARGE SCALE GENOMIC DNA]</scope>
    <source>
        <strain evidence="2 3">CCMP1005</strain>
    </source>
</reference>
<evidence type="ECO:0000313" key="3">
    <source>
        <dbReference type="Proteomes" id="UP000266841"/>
    </source>
</evidence>
<organism evidence="2 3">
    <name type="scientific">Thalassiosira oceanica</name>
    <name type="common">Marine diatom</name>
    <dbReference type="NCBI Taxonomy" id="159749"/>
    <lineage>
        <taxon>Eukaryota</taxon>
        <taxon>Sar</taxon>
        <taxon>Stramenopiles</taxon>
        <taxon>Ochrophyta</taxon>
        <taxon>Bacillariophyta</taxon>
        <taxon>Coscinodiscophyceae</taxon>
        <taxon>Thalassiosirophycidae</taxon>
        <taxon>Thalassiosirales</taxon>
        <taxon>Thalassiosiraceae</taxon>
        <taxon>Thalassiosira</taxon>
    </lineage>
</organism>